<dbReference type="GO" id="GO:0016787">
    <property type="term" value="F:hydrolase activity"/>
    <property type="evidence" value="ECO:0007669"/>
    <property type="project" value="UniProtKB-KW"/>
</dbReference>
<name>A0ABS2PHP2_9BACL</name>
<dbReference type="SUPFAM" id="SSF51556">
    <property type="entry name" value="Metallo-dependent hydrolases"/>
    <property type="match status" value="1"/>
</dbReference>
<organism evidence="2 3">
    <name type="scientific">Geomicrobium sediminis</name>
    <dbReference type="NCBI Taxonomy" id="1347788"/>
    <lineage>
        <taxon>Bacteria</taxon>
        <taxon>Bacillati</taxon>
        <taxon>Bacillota</taxon>
        <taxon>Bacilli</taxon>
        <taxon>Bacillales</taxon>
        <taxon>Geomicrobium</taxon>
    </lineage>
</organism>
<dbReference type="NCBIfam" id="NF005312">
    <property type="entry name" value="PRK06846.1"/>
    <property type="match status" value="1"/>
</dbReference>
<dbReference type="InterPro" id="IPR052349">
    <property type="entry name" value="Metallo-hydrolase_Enzymes"/>
</dbReference>
<dbReference type="Pfam" id="PF07969">
    <property type="entry name" value="Amidohydro_3"/>
    <property type="match status" value="1"/>
</dbReference>
<accession>A0ABS2PHP2</accession>
<dbReference type="SUPFAM" id="SSF51338">
    <property type="entry name" value="Composite domain of metallo-dependent hydrolases"/>
    <property type="match status" value="1"/>
</dbReference>
<evidence type="ECO:0000259" key="1">
    <source>
        <dbReference type="Pfam" id="PF07969"/>
    </source>
</evidence>
<dbReference type="CDD" id="cd01293">
    <property type="entry name" value="Bact_CD"/>
    <property type="match status" value="1"/>
</dbReference>
<dbReference type="Gene3D" id="3.20.20.140">
    <property type="entry name" value="Metal-dependent hydrolases"/>
    <property type="match status" value="1"/>
</dbReference>
<feature type="domain" description="Amidohydrolase 3" evidence="1">
    <location>
        <begin position="167"/>
        <end position="397"/>
    </location>
</feature>
<proteinExistence type="predicted"/>
<evidence type="ECO:0000313" key="3">
    <source>
        <dbReference type="Proteomes" id="UP000741863"/>
    </source>
</evidence>
<keyword evidence="2" id="KW-0378">Hydrolase</keyword>
<gene>
    <name evidence="2" type="ORF">JOD17_003971</name>
</gene>
<keyword evidence="3" id="KW-1185">Reference proteome</keyword>
<dbReference type="InterPro" id="IPR013108">
    <property type="entry name" value="Amidohydro_3"/>
</dbReference>
<dbReference type="Gene3D" id="2.30.40.10">
    <property type="entry name" value="Urease, subunit C, domain 1"/>
    <property type="match status" value="1"/>
</dbReference>
<comment type="caution">
    <text evidence="2">The sequence shown here is derived from an EMBL/GenBank/DDBJ whole genome shotgun (WGS) entry which is preliminary data.</text>
</comment>
<dbReference type="PANTHER" id="PTHR32027">
    <property type="entry name" value="CYTOSINE DEAMINASE"/>
    <property type="match status" value="1"/>
</dbReference>
<evidence type="ECO:0000313" key="2">
    <source>
        <dbReference type="EMBL" id="MBM7634844.1"/>
    </source>
</evidence>
<protein>
    <submittedName>
        <fullName evidence="2">Cytosine/adenosine deaminase-related metal-dependent hydrolase</fullName>
    </submittedName>
</protein>
<dbReference type="InterPro" id="IPR011059">
    <property type="entry name" value="Metal-dep_hydrolase_composite"/>
</dbReference>
<dbReference type="InterPro" id="IPR032466">
    <property type="entry name" value="Metal_Hydrolase"/>
</dbReference>
<dbReference type="Proteomes" id="UP000741863">
    <property type="component" value="Unassembled WGS sequence"/>
</dbReference>
<sequence length="401" mass="45121">MTTIKRVRLETGYLEENEFVYGSATSLVDIQIKNGNVSNITPASEELTDTDAFDGKELLLLPAIREMHCHLDKSKLGVPWRPVTPASNLVERFTKEIDELDALDLPLKERARNLIELECSHGVTFFRSHIDVHPKVGQRYLEETIELLHEYKGTFDYELVAFPQHGLLHSNAYNDVLTALQSGATLVGGVDPSSLDGDLERSLHQTFELATQFNAPIDIHVHDRDDHGRNTVRELIRLTKEARWQNKVAISHAFGLNDFSGEERGSVFKELAENGVHIISSLPLNGVFPPLEELRKAGVHVSLGCDNVYDSWSPLGTGNVIEKLNRYLEVYRMRSQEDLTDALSLITDKPFSLAKGQPWLQKGMEADFILVDSSSAAEFVARQNPVLYSFHRGQLVYQKES</sequence>
<dbReference type="RefSeq" id="WP_204699605.1">
    <property type="nucleotide sequence ID" value="NZ_JAFBEC010000018.1"/>
</dbReference>
<reference evidence="2 3" key="1">
    <citation type="submission" date="2021-01" db="EMBL/GenBank/DDBJ databases">
        <title>Genomic Encyclopedia of Type Strains, Phase IV (KMG-IV): sequencing the most valuable type-strain genomes for metagenomic binning, comparative biology and taxonomic classification.</title>
        <authorList>
            <person name="Goeker M."/>
        </authorList>
    </citation>
    <scope>NUCLEOTIDE SEQUENCE [LARGE SCALE GENOMIC DNA]</scope>
    <source>
        <strain evidence="2 3">DSM 25540</strain>
    </source>
</reference>
<dbReference type="PANTHER" id="PTHR32027:SF9">
    <property type="entry name" value="BLL3847 PROTEIN"/>
    <property type="match status" value="1"/>
</dbReference>
<dbReference type="EMBL" id="JAFBEC010000018">
    <property type="protein sequence ID" value="MBM7634844.1"/>
    <property type="molecule type" value="Genomic_DNA"/>
</dbReference>